<evidence type="ECO:0000256" key="2">
    <source>
        <dbReference type="ARBA" id="ARBA00022737"/>
    </source>
</evidence>
<name>A0A4W5RBI9_9TELE</name>
<protein>
    <recommendedName>
        <fullName evidence="9">Bromo domain-containing protein</fullName>
    </recommendedName>
</protein>
<reference evidence="10" key="3">
    <citation type="submission" date="2025-09" db="UniProtKB">
        <authorList>
            <consortium name="Ensembl"/>
        </authorList>
    </citation>
    <scope>IDENTIFICATION</scope>
</reference>
<dbReference type="InterPro" id="IPR036427">
    <property type="entry name" value="Bromodomain-like_sf"/>
</dbReference>
<reference evidence="10" key="2">
    <citation type="submission" date="2025-08" db="UniProtKB">
        <authorList>
            <consortium name="Ensembl"/>
        </authorList>
    </citation>
    <scope>IDENTIFICATION</scope>
</reference>
<evidence type="ECO:0000259" key="9">
    <source>
        <dbReference type="Pfam" id="PF00439"/>
    </source>
</evidence>
<dbReference type="GO" id="GO:0016514">
    <property type="term" value="C:SWI/SNF complex"/>
    <property type="evidence" value="ECO:0007669"/>
    <property type="project" value="TreeGrafter"/>
</dbReference>
<dbReference type="Gene3D" id="1.20.920.10">
    <property type="entry name" value="Bromodomain-like"/>
    <property type="match status" value="1"/>
</dbReference>
<dbReference type="AlphaFoldDB" id="A0A4W5RBI9"/>
<dbReference type="InterPro" id="IPR001487">
    <property type="entry name" value="Bromodomain"/>
</dbReference>
<dbReference type="GO" id="GO:0003682">
    <property type="term" value="F:chromatin binding"/>
    <property type="evidence" value="ECO:0007669"/>
    <property type="project" value="TreeGrafter"/>
</dbReference>
<dbReference type="InterPro" id="IPR037382">
    <property type="entry name" value="Rsc/polybromo"/>
</dbReference>
<dbReference type="GO" id="GO:0006338">
    <property type="term" value="P:chromatin remodeling"/>
    <property type="evidence" value="ECO:0007669"/>
    <property type="project" value="InterPro"/>
</dbReference>
<reference evidence="11" key="1">
    <citation type="submission" date="2018-06" db="EMBL/GenBank/DDBJ databases">
        <title>Genome assembly of Danube salmon.</title>
        <authorList>
            <person name="Macqueen D.J."/>
            <person name="Gundappa M.K."/>
        </authorList>
    </citation>
    <scope>NUCLEOTIDE SEQUENCE [LARGE SCALE GENOMIC DNA]</scope>
</reference>
<feature type="region of interest" description="Disordered" evidence="8">
    <location>
        <begin position="54"/>
        <end position="75"/>
    </location>
</feature>
<dbReference type="Proteomes" id="UP000314982">
    <property type="component" value="Unassembled WGS sequence"/>
</dbReference>
<dbReference type="PANTHER" id="PTHR16062">
    <property type="entry name" value="SWI/SNF-RELATED"/>
    <property type="match status" value="1"/>
</dbReference>
<accession>A0A4W5RBI9</accession>
<evidence type="ECO:0000256" key="8">
    <source>
        <dbReference type="SAM" id="MobiDB-lite"/>
    </source>
</evidence>
<dbReference type="PANTHER" id="PTHR16062:SF19">
    <property type="entry name" value="PROTEIN POLYBROMO-1"/>
    <property type="match status" value="1"/>
</dbReference>
<evidence type="ECO:0000256" key="3">
    <source>
        <dbReference type="ARBA" id="ARBA00022853"/>
    </source>
</evidence>
<evidence type="ECO:0000256" key="1">
    <source>
        <dbReference type="ARBA" id="ARBA00004123"/>
    </source>
</evidence>
<keyword evidence="2" id="KW-0677">Repeat</keyword>
<feature type="compositionally biased region" description="Low complexity" evidence="8">
    <location>
        <begin position="61"/>
        <end position="73"/>
    </location>
</feature>
<dbReference type="Ensembl" id="ENSHHUT00000084303.1">
    <property type="protein sequence ID" value="ENSHHUP00000081709.1"/>
    <property type="gene ID" value="ENSHHUG00000047503.1"/>
</dbReference>
<evidence type="ECO:0000256" key="5">
    <source>
        <dbReference type="ARBA" id="ARBA00023117"/>
    </source>
</evidence>
<sequence length="125" mass="14435">MKNNEYESVEQLDTDLTLMFENAKRCNVPHSSIYKRVLKLQHIQQLKRKELLRREDDSMDGDSMLSSTMSDTGSTKRKRYAILISPTLHTTETAGTQSTQIPGYFCKKVPVLLVYKMLVLCMMKL</sequence>
<dbReference type="SUPFAM" id="SSF47370">
    <property type="entry name" value="Bromodomain"/>
    <property type="match status" value="1"/>
</dbReference>
<evidence type="ECO:0000313" key="11">
    <source>
        <dbReference type="Proteomes" id="UP000314982"/>
    </source>
</evidence>
<keyword evidence="4" id="KW-0805">Transcription regulation</keyword>
<keyword evidence="5" id="KW-0103">Bromodomain</keyword>
<keyword evidence="11" id="KW-1185">Reference proteome</keyword>
<keyword evidence="7" id="KW-0539">Nucleus</keyword>
<keyword evidence="6" id="KW-0804">Transcription</keyword>
<comment type="subcellular location">
    <subcellularLocation>
        <location evidence="1">Nucleus</location>
    </subcellularLocation>
</comment>
<evidence type="ECO:0000313" key="10">
    <source>
        <dbReference type="Ensembl" id="ENSHHUP00000081709.1"/>
    </source>
</evidence>
<dbReference type="STRING" id="62062.ENSHHUP00000081709"/>
<proteinExistence type="predicted"/>
<dbReference type="Pfam" id="PF00439">
    <property type="entry name" value="Bromodomain"/>
    <property type="match status" value="1"/>
</dbReference>
<dbReference type="GO" id="GO:0006368">
    <property type="term" value="P:transcription elongation by RNA polymerase II"/>
    <property type="evidence" value="ECO:0007669"/>
    <property type="project" value="TreeGrafter"/>
</dbReference>
<keyword evidence="3" id="KW-0156">Chromatin regulator</keyword>
<feature type="domain" description="Bromo" evidence="9">
    <location>
        <begin position="2"/>
        <end position="36"/>
    </location>
</feature>
<evidence type="ECO:0000256" key="6">
    <source>
        <dbReference type="ARBA" id="ARBA00023163"/>
    </source>
</evidence>
<evidence type="ECO:0000256" key="7">
    <source>
        <dbReference type="ARBA" id="ARBA00023242"/>
    </source>
</evidence>
<dbReference type="GO" id="GO:0016586">
    <property type="term" value="C:RSC-type complex"/>
    <property type="evidence" value="ECO:0007669"/>
    <property type="project" value="InterPro"/>
</dbReference>
<organism evidence="10 11">
    <name type="scientific">Hucho hucho</name>
    <name type="common">huchen</name>
    <dbReference type="NCBI Taxonomy" id="62062"/>
    <lineage>
        <taxon>Eukaryota</taxon>
        <taxon>Metazoa</taxon>
        <taxon>Chordata</taxon>
        <taxon>Craniata</taxon>
        <taxon>Vertebrata</taxon>
        <taxon>Euteleostomi</taxon>
        <taxon>Actinopterygii</taxon>
        <taxon>Neopterygii</taxon>
        <taxon>Teleostei</taxon>
        <taxon>Protacanthopterygii</taxon>
        <taxon>Salmoniformes</taxon>
        <taxon>Salmonidae</taxon>
        <taxon>Salmoninae</taxon>
        <taxon>Hucho</taxon>
    </lineage>
</organism>
<evidence type="ECO:0000256" key="4">
    <source>
        <dbReference type="ARBA" id="ARBA00023015"/>
    </source>
</evidence>